<proteinExistence type="inferred from homology"/>
<dbReference type="InterPro" id="IPR039426">
    <property type="entry name" value="TonB-dep_rcpt-like"/>
</dbReference>
<protein>
    <submittedName>
        <fullName evidence="9">TonB-linked outer membrane protein, SusC/RagA family</fullName>
    </submittedName>
</protein>
<dbReference type="OrthoDB" id="9768177at2"/>
<dbReference type="InterPro" id="IPR037066">
    <property type="entry name" value="Plug_dom_sf"/>
</dbReference>
<dbReference type="SMART" id="SM00965">
    <property type="entry name" value="STN"/>
    <property type="match status" value="1"/>
</dbReference>
<keyword evidence="6 7" id="KW-0998">Cell outer membrane</keyword>
<keyword evidence="5 7" id="KW-0472">Membrane</keyword>
<dbReference type="NCBIfam" id="TIGR04056">
    <property type="entry name" value="OMP_RagA_SusC"/>
    <property type="match status" value="1"/>
</dbReference>
<dbReference type="InterPro" id="IPR012910">
    <property type="entry name" value="Plug_dom"/>
</dbReference>
<dbReference type="NCBIfam" id="TIGR04057">
    <property type="entry name" value="SusC_RagA_signa"/>
    <property type="match status" value="1"/>
</dbReference>
<keyword evidence="4 7" id="KW-0812">Transmembrane</keyword>
<dbReference type="GO" id="GO:0009279">
    <property type="term" value="C:cell outer membrane"/>
    <property type="evidence" value="ECO:0007669"/>
    <property type="project" value="UniProtKB-SubCell"/>
</dbReference>
<evidence type="ECO:0000256" key="7">
    <source>
        <dbReference type="PROSITE-ProRule" id="PRU01360"/>
    </source>
</evidence>
<keyword evidence="10" id="KW-1185">Reference proteome</keyword>
<dbReference type="EMBL" id="FNGY01000002">
    <property type="protein sequence ID" value="SDL96952.1"/>
    <property type="molecule type" value="Genomic_DNA"/>
</dbReference>
<dbReference type="InterPro" id="IPR023997">
    <property type="entry name" value="TonB-dep_OMP_SusC/RagA_CS"/>
</dbReference>
<evidence type="ECO:0000259" key="8">
    <source>
        <dbReference type="SMART" id="SM00965"/>
    </source>
</evidence>
<dbReference type="InterPro" id="IPR011662">
    <property type="entry name" value="Secretin/TonB_short_N"/>
</dbReference>
<dbReference type="PROSITE" id="PS52016">
    <property type="entry name" value="TONB_DEPENDENT_REC_3"/>
    <property type="match status" value="1"/>
</dbReference>
<keyword evidence="2 7" id="KW-0813">Transport</keyword>
<dbReference type="SUPFAM" id="SSF56935">
    <property type="entry name" value="Porins"/>
    <property type="match status" value="1"/>
</dbReference>
<evidence type="ECO:0000313" key="10">
    <source>
        <dbReference type="Proteomes" id="UP000183200"/>
    </source>
</evidence>
<dbReference type="SUPFAM" id="SSF49464">
    <property type="entry name" value="Carboxypeptidase regulatory domain-like"/>
    <property type="match status" value="1"/>
</dbReference>
<dbReference type="Gene3D" id="2.60.40.1120">
    <property type="entry name" value="Carboxypeptidase-like, regulatory domain"/>
    <property type="match status" value="1"/>
</dbReference>
<dbReference type="AlphaFoldDB" id="A0A1G9PDL1"/>
<evidence type="ECO:0000256" key="4">
    <source>
        <dbReference type="ARBA" id="ARBA00022692"/>
    </source>
</evidence>
<dbReference type="Gene3D" id="2.170.130.10">
    <property type="entry name" value="TonB-dependent receptor, plug domain"/>
    <property type="match status" value="1"/>
</dbReference>
<dbReference type="Proteomes" id="UP000183200">
    <property type="component" value="Unassembled WGS sequence"/>
</dbReference>
<evidence type="ECO:0000313" key="9">
    <source>
        <dbReference type="EMBL" id="SDL96952.1"/>
    </source>
</evidence>
<evidence type="ECO:0000256" key="6">
    <source>
        <dbReference type="ARBA" id="ARBA00023237"/>
    </source>
</evidence>
<keyword evidence="3 7" id="KW-1134">Transmembrane beta strand</keyword>
<reference evidence="10" key="1">
    <citation type="submission" date="2016-10" db="EMBL/GenBank/DDBJ databases">
        <authorList>
            <person name="Varghese N."/>
            <person name="Submissions S."/>
        </authorList>
    </citation>
    <scope>NUCLEOTIDE SEQUENCE [LARGE SCALE GENOMIC DNA]</scope>
    <source>
        <strain evidence="10">DSM 19110</strain>
    </source>
</reference>
<dbReference type="Pfam" id="PF13715">
    <property type="entry name" value="CarbopepD_reg_2"/>
    <property type="match status" value="1"/>
</dbReference>
<evidence type="ECO:0000256" key="1">
    <source>
        <dbReference type="ARBA" id="ARBA00004571"/>
    </source>
</evidence>
<organism evidence="9 10">
    <name type="scientific">Pedobacter steynii</name>
    <dbReference type="NCBI Taxonomy" id="430522"/>
    <lineage>
        <taxon>Bacteria</taxon>
        <taxon>Pseudomonadati</taxon>
        <taxon>Bacteroidota</taxon>
        <taxon>Sphingobacteriia</taxon>
        <taxon>Sphingobacteriales</taxon>
        <taxon>Sphingobacteriaceae</taxon>
        <taxon>Pedobacter</taxon>
    </lineage>
</organism>
<dbReference type="InterPro" id="IPR008969">
    <property type="entry name" value="CarboxyPept-like_regulatory"/>
</dbReference>
<evidence type="ECO:0000256" key="2">
    <source>
        <dbReference type="ARBA" id="ARBA00022448"/>
    </source>
</evidence>
<dbReference type="InterPro" id="IPR023996">
    <property type="entry name" value="TonB-dep_OMP_SusC/RagA"/>
</dbReference>
<sequence length="1127" mass="124396">MYKIYTRKPGIPIFCFRKFLLVMKLTTIILIAAVMQVSAASYAQKVTLEKKSASLESVFKELRKQTGYDFFFDRNSMQKARPVDISVKDAALKDVLDQLFEDQQLSYSIESNTVVIKEKTPSFLDKIIHRFTDIDVRGRILDDKGIPLPGATVKVKGTKNITLTNVNGEFKLNNVTEDGILIVNYVGYNTVSLPAKKDMGNIILVVSTSQLDQIQVIAYGITTKRANTGSQAGIKAVDIEKQVIHNPLEALIGRVAGLDVTQQSGMPGTAITIRIRGVNSLRQNANEPLVLIDGIPFQTTSLITPGGVALAREMSPLSSLSPADIESIDVLKDADATAIYGSRGANGVILITTKKGKGGKTAVNFNVSSGVGKIARKAGVLNLREYLDMRYEAFRNDGADFEKSIYAWDLNDWDTTRYTDWQDKLLGGTARFSNAQVSMTGGDEKTSYNFGAGYLRQTSVYPSKYADQKYNGRLAISHTATNQRFKVQFLATFGSEDNRLPLIDLVSAALTLAPNAPEVYDAQGKLNWDNNRLLWDNPMAKLQESFQSKTNTFTSNANLSYELPKGIILKALIGFNNNNNNALDLKPSTVYPPAQATALGEFYRTSTNTVNNTSTWNMEPQITYSTKVGPGILNVLAGATFQRTETNALMNSGYGYKDDDLLNNLSAASRIVGSRTLTTYNYNAIFSRIGYNIANKYILNFTGRRDGSSRFAQGKQFGNFGAVGAAWLFAEESWIKKSLPFLSYGKLRGSYGVTGNDMIGDYAYFQLYNSTNLRYGAAGYGGGSVLTPDKLENDHFGWETNKKAEAALELGFFKDRILLTTNYYRNRSSSMLVDYPLAATTGFAGVISNLPALIQNSGWEFELNTVNLKSKSFTWSSSFNLTLPKNKLVRFDGLENSSYKNTYAIGHPLNMIKTLLPYDINPQTGVGAVKNAQGVVIPPSALTINDAVNIIDLFKDYYGGLNNSFSYKGFSLDVFLQFSKQKGNYTSSTAFRSNQINLPGFIGNMPSERYADRWTTPGQTGAMFQRLTQDITRVQPAAAAALGMGTFSASLDPAYYVDITYLRLKNVSLSYTLPTTFQRKLRLQNARIFIQGQNLLTFTNYPGMDPENQSRSLPPLKMLTAGLQLTF</sequence>
<dbReference type="Pfam" id="PF07660">
    <property type="entry name" value="STN"/>
    <property type="match status" value="1"/>
</dbReference>
<name>A0A1G9PDL1_9SPHI</name>
<evidence type="ECO:0000256" key="5">
    <source>
        <dbReference type="ARBA" id="ARBA00023136"/>
    </source>
</evidence>
<dbReference type="Pfam" id="PF07715">
    <property type="entry name" value="Plug"/>
    <property type="match status" value="1"/>
</dbReference>
<comment type="similarity">
    <text evidence="7">Belongs to the TonB-dependent receptor family.</text>
</comment>
<accession>A0A1G9PDL1</accession>
<feature type="domain" description="Secretin/TonB short N-terminal" evidence="8">
    <location>
        <begin position="68"/>
        <end position="119"/>
    </location>
</feature>
<gene>
    <name evidence="9" type="ORF">SAMN05421820_102626</name>
</gene>
<comment type="subcellular location">
    <subcellularLocation>
        <location evidence="1 7">Cell outer membrane</location>
        <topology evidence="1 7">Multi-pass membrane protein</topology>
    </subcellularLocation>
</comment>
<dbReference type="Gene3D" id="2.40.170.20">
    <property type="entry name" value="TonB-dependent receptor, beta-barrel domain"/>
    <property type="match status" value="1"/>
</dbReference>
<evidence type="ECO:0000256" key="3">
    <source>
        <dbReference type="ARBA" id="ARBA00022452"/>
    </source>
</evidence>
<dbReference type="InterPro" id="IPR036942">
    <property type="entry name" value="Beta-barrel_TonB_sf"/>
</dbReference>